<dbReference type="SUPFAM" id="SSF56059">
    <property type="entry name" value="Glutathione synthetase ATP-binding domain-like"/>
    <property type="match status" value="1"/>
</dbReference>
<keyword evidence="3 4" id="KW-0067">ATP-binding</keyword>
<proteinExistence type="predicted"/>
<dbReference type="AlphaFoldDB" id="A0A246GDY9"/>
<dbReference type="GO" id="GO:0016874">
    <property type="term" value="F:ligase activity"/>
    <property type="evidence" value="ECO:0007669"/>
    <property type="project" value="UniProtKB-KW"/>
</dbReference>
<evidence type="ECO:0000256" key="3">
    <source>
        <dbReference type="ARBA" id="ARBA00022840"/>
    </source>
</evidence>
<evidence type="ECO:0000313" key="7">
    <source>
        <dbReference type="Proteomes" id="UP000198034"/>
    </source>
</evidence>
<accession>A0A246GDY9</accession>
<reference evidence="6 7" key="1">
    <citation type="journal article" date="2017" name="Infect. Genet. Evol.">
        <title>Comparative genome analysis of fish pathogen Flavobacterium columnare reveals extensive sequence diversity within the species.</title>
        <authorList>
            <person name="Kayansamruaj P."/>
            <person name="Dong H.T."/>
            <person name="Hirono I."/>
            <person name="Kondo H."/>
            <person name="Senapin S."/>
            <person name="Rodkhum C."/>
        </authorList>
    </citation>
    <scope>NUCLEOTIDE SEQUENCE [LARGE SCALE GENOMIC DNA]</scope>
    <source>
        <strain evidence="6 7">1214</strain>
    </source>
</reference>
<dbReference type="InterPro" id="IPR011761">
    <property type="entry name" value="ATP-grasp"/>
</dbReference>
<protein>
    <recommendedName>
        <fullName evidence="5">ATP-grasp domain-containing protein</fullName>
    </recommendedName>
</protein>
<evidence type="ECO:0000256" key="2">
    <source>
        <dbReference type="ARBA" id="ARBA00022741"/>
    </source>
</evidence>
<dbReference type="InterPro" id="IPR052032">
    <property type="entry name" value="ATP-dep_AA_Ligase"/>
</dbReference>
<name>A0A246GDY9_9FLAO</name>
<evidence type="ECO:0000256" key="4">
    <source>
        <dbReference type="PROSITE-ProRule" id="PRU00409"/>
    </source>
</evidence>
<comment type="caution">
    <text evidence="6">The sequence shown here is derived from an EMBL/GenBank/DDBJ whole genome shotgun (WGS) entry which is preliminary data.</text>
</comment>
<dbReference type="SUPFAM" id="SSF52440">
    <property type="entry name" value="PreATP-grasp domain"/>
    <property type="match status" value="1"/>
</dbReference>
<evidence type="ECO:0000313" key="6">
    <source>
        <dbReference type="EMBL" id="OWP79623.1"/>
    </source>
</evidence>
<sequence>MKKLAVIGAGYLQLPLVLKAKKMGIEVHCFAWKDGAVCSEISDFFYPMSVVDKEEILKVCRQIKIDGILTIATDIAVPTISYIAEKLNLISNSYQSALQSTNKYLMRQAFKEAKCSIPKFVEVDSDKSDFKLKYPLIVKPQDRSGSRGVCRVNNKEDLELAIQIALHESIVKSAIIEEYIEGKEVSVESISWQGKHYILTITDKVTTNSPHFVEIAHHQPTTFSLEIIEKIKKETLKSLDALQIKFGAGHTEIKITPEGEVYVIEIGARMGGDFIGSHLVQLSTGYDFLEGVINIALNSFEEPKKMISKYSGVYFLSLETKSLLNIFMQKNDFEIEKSIFNTDLKNISNSNDRSGYLIYQSDVKIELL</sequence>
<dbReference type="GO" id="GO:0005524">
    <property type="term" value="F:ATP binding"/>
    <property type="evidence" value="ECO:0007669"/>
    <property type="project" value="UniProtKB-UniRule"/>
</dbReference>
<keyword evidence="2 4" id="KW-0547">Nucleotide-binding</keyword>
<dbReference type="Gene3D" id="3.30.1490.20">
    <property type="entry name" value="ATP-grasp fold, A domain"/>
    <property type="match status" value="1"/>
</dbReference>
<dbReference type="PANTHER" id="PTHR43585:SF2">
    <property type="entry name" value="ATP-GRASP ENZYME FSQD"/>
    <property type="match status" value="1"/>
</dbReference>
<gene>
    <name evidence="6" type="ORF">BWK62_01485</name>
</gene>
<dbReference type="Gene3D" id="3.30.470.20">
    <property type="entry name" value="ATP-grasp fold, B domain"/>
    <property type="match status" value="1"/>
</dbReference>
<dbReference type="GO" id="GO:0046872">
    <property type="term" value="F:metal ion binding"/>
    <property type="evidence" value="ECO:0007669"/>
    <property type="project" value="InterPro"/>
</dbReference>
<dbReference type="SMART" id="SM01209">
    <property type="entry name" value="GARS_A"/>
    <property type="match status" value="1"/>
</dbReference>
<dbReference type="PROSITE" id="PS50975">
    <property type="entry name" value="ATP_GRASP"/>
    <property type="match status" value="1"/>
</dbReference>
<dbReference type="Pfam" id="PF13535">
    <property type="entry name" value="ATP-grasp_4"/>
    <property type="match status" value="1"/>
</dbReference>
<keyword evidence="1" id="KW-0436">Ligase</keyword>
<feature type="domain" description="ATP-grasp" evidence="5">
    <location>
        <begin position="107"/>
        <end position="297"/>
    </location>
</feature>
<organism evidence="6 7">
    <name type="scientific">Flavobacterium columnare</name>
    <dbReference type="NCBI Taxonomy" id="996"/>
    <lineage>
        <taxon>Bacteria</taxon>
        <taxon>Pseudomonadati</taxon>
        <taxon>Bacteroidota</taxon>
        <taxon>Flavobacteriia</taxon>
        <taxon>Flavobacteriales</taxon>
        <taxon>Flavobacteriaceae</taxon>
        <taxon>Flavobacterium</taxon>
    </lineage>
</organism>
<evidence type="ECO:0000259" key="5">
    <source>
        <dbReference type="PROSITE" id="PS50975"/>
    </source>
</evidence>
<dbReference type="InterPro" id="IPR013815">
    <property type="entry name" value="ATP_grasp_subdomain_1"/>
</dbReference>
<dbReference type="Gene3D" id="3.40.50.20">
    <property type="match status" value="1"/>
</dbReference>
<dbReference type="EMBL" id="MTCY01000002">
    <property type="protein sequence ID" value="OWP79623.1"/>
    <property type="molecule type" value="Genomic_DNA"/>
</dbReference>
<dbReference type="InterPro" id="IPR016185">
    <property type="entry name" value="PreATP-grasp_dom_sf"/>
</dbReference>
<dbReference type="Proteomes" id="UP000198034">
    <property type="component" value="Unassembled WGS sequence"/>
</dbReference>
<evidence type="ECO:0000256" key="1">
    <source>
        <dbReference type="ARBA" id="ARBA00022598"/>
    </source>
</evidence>
<dbReference type="PANTHER" id="PTHR43585">
    <property type="entry name" value="FUMIPYRROLE BIOSYNTHESIS PROTEIN C"/>
    <property type="match status" value="1"/>
</dbReference>